<accession>A0AAV7U7A0</accession>
<protein>
    <submittedName>
        <fullName evidence="2">Uncharacterized protein</fullName>
    </submittedName>
</protein>
<feature type="region of interest" description="Disordered" evidence="1">
    <location>
        <begin position="1"/>
        <end position="27"/>
    </location>
</feature>
<organism evidence="2 3">
    <name type="scientific">Pleurodeles waltl</name>
    <name type="common">Iberian ribbed newt</name>
    <dbReference type="NCBI Taxonomy" id="8319"/>
    <lineage>
        <taxon>Eukaryota</taxon>
        <taxon>Metazoa</taxon>
        <taxon>Chordata</taxon>
        <taxon>Craniata</taxon>
        <taxon>Vertebrata</taxon>
        <taxon>Euteleostomi</taxon>
        <taxon>Amphibia</taxon>
        <taxon>Batrachia</taxon>
        <taxon>Caudata</taxon>
        <taxon>Salamandroidea</taxon>
        <taxon>Salamandridae</taxon>
        <taxon>Pleurodelinae</taxon>
        <taxon>Pleurodeles</taxon>
    </lineage>
</organism>
<dbReference type="EMBL" id="JANPWB010000005">
    <property type="protein sequence ID" value="KAJ1184226.1"/>
    <property type="molecule type" value="Genomic_DNA"/>
</dbReference>
<gene>
    <name evidence="2" type="ORF">NDU88_001034</name>
</gene>
<name>A0AAV7U7A0_PLEWA</name>
<reference evidence="2" key="1">
    <citation type="journal article" date="2022" name="bioRxiv">
        <title>Sequencing and chromosome-scale assembly of the giantPleurodeles waltlgenome.</title>
        <authorList>
            <person name="Brown T."/>
            <person name="Elewa A."/>
            <person name="Iarovenko S."/>
            <person name="Subramanian E."/>
            <person name="Araus A.J."/>
            <person name="Petzold A."/>
            <person name="Susuki M."/>
            <person name="Suzuki K.-i.T."/>
            <person name="Hayashi T."/>
            <person name="Toyoda A."/>
            <person name="Oliveira C."/>
            <person name="Osipova E."/>
            <person name="Leigh N.D."/>
            <person name="Simon A."/>
            <person name="Yun M.H."/>
        </authorList>
    </citation>
    <scope>NUCLEOTIDE SEQUENCE</scope>
    <source>
        <strain evidence="2">20211129_DDA</strain>
        <tissue evidence="2">Liver</tissue>
    </source>
</reference>
<dbReference type="Proteomes" id="UP001066276">
    <property type="component" value="Chromosome 3_1"/>
</dbReference>
<sequence>MGMSRAGLKFSAWERPRGQLHPAGAPEPKVRQALHQSNTVHTDAFRTVPARYPLLDTPQQKQTYSAHTPMPTLARICKRL</sequence>
<dbReference type="AlphaFoldDB" id="A0AAV7U7A0"/>
<comment type="caution">
    <text evidence="2">The sequence shown here is derived from an EMBL/GenBank/DDBJ whole genome shotgun (WGS) entry which is preliminary data.</text>
</comment>
<evidence type="ECO:0000313" key="2">
    <source>
        <dbReference type="EMBL" id="KAJ1184226.1"/>
    </source>
</evidence>
<evidence type="ECO:0000313" key="3">
    <source>
        <dbReference type="Proteomes" id="UP001066276"/>
    </source>
</evidence>
<proteinExistence type="predicted"/>
<evidence type="ECO:0000256" key="1">
    <source>
        <dbReference type="SAM" id="MobiDB-lite"/>
    </source>
</evidence>
<keyword evidence="3" id="KW-1185">Reference proteome</keyword>